<proteinExistence type="predicted"/>
<evidence type="ECO:0000313" key="2">
    <source>
        <dbReference type="Proteomes" id="UP000799755"/>
    </source>
</evidence>
<gene>
    <name evidence="1" type="ORF">BDR25DRAFT_31539</name>
</gene>
<name>A0ACB6QUE4_9PLEO</name>
<evidence type="ECO:0000313" key="1">
    <source>
        <dbReference type="EMBL" id="KAF2470644.1"/>
    </source>
</evidence>
<organism evidence="1 2">
    <name type="scientific">Lindgomyces ingoldianus</name>
    <dbReference type="NCBI Taxonomy" id="673940"/>
    <lineage>
        <taxon>Eukaryota</taxon>
        <taxon>Fungi</taxon>
        <taxon>Dikarya</taxon>
        <taxon>Ascomycota</taxon>
        <taxon>Pezizomycotina</taxon>
        <taxon>Dothideomycetes</taxon>
        <taxon>Pleosporomycetidae</taxon>
        <taxon>Pleosporales</taxon>
        <taxon>Lindgomycetaceae</taxon>
        <taxon>Lindgomyces</taxon>
    </lineage>
</organism>
<comment type="caution">
    <text evidence="1">The sequence shown here is derived from an EMBL/GenBank/DDBJ whole genome shotgun (WGS) entry which is preliminary data.</text>
</comment>
<dbReference type="EMBL" id="MU003507">
    <property type="protein sequence ID" value="KAF2470644.1"/>
    <property type="molecule type" value="Genomic_DNA"/>
</dbReference>
<protein>
    <submittedName>
        <fullName evidence="1">Uncharacterized protein</fullName>
    </submittedName>
</protein>
<reference evidence="1" key="1">
    <citation type="journal article" date="2020" name="Stud. Mycol.">
        <title>101 Dothideomycetes genomes: a test case for predicting lifestyles and emergence of pathogens.</title>
        <authorList>
            <person name="Haridas S."/>
            <person name="Albert R."/>
            <person name="Binder M."/>
            <person name="Bloem J."/>
            <person name="Labutti K."/>
            <person name="Salamov A."/>
            <person name="Andreopoulos B."/>
            <person name="Baker S."/>
            <person name="Barry K."/>
            <person name="Bills G."/>
            <person name="Bluhm B."/>
            <person name="Cannon C."/>
            <person name="Castanera R."/>
            <person name="Culley D."/>
            <person name="Daum C."/>
            <person name="Ezra D."/>
            <person name="Gonzalez J."/>
            <person name="Henrissat B."/>
            <person name="Kuo A."/>
            <person name="Liang C."/>
            <person name="Lipzen A."/>
            <person name="Lutzoni F."/>
            <person name="Magnuson J."/>
            <person name="Mondo S."/>
            <person name="Nolan M."/>
            <person name="Ohm R."/>
            <person name="Pangilinan J."/>
            <person name="Park H.-J."/>
            <person name="Ramirez L."/>
            <person name="Alfaro M."/>
            <person name="Sun H."/>
            <person name="Tritt A."/>
            <person name="Yoshinaga Y."/>
            <person name="Zwiers L.-H."/>
            <person name="Turgeon B."/>
            <person name="Goodwin S."/>
            <person name="Spatafora J."/>
            <person name="Crous P."/>
            <person name="Grigoriev I."/>
        </authorList>
    </citation>
    <scope>NUCLEOTIDE SEQUENCE</scope>
    <source>
        <strain evidence="1">ATCC 200398</strain>
    </source>
</reference>
<keyword evidence="2" id="KW-1185">Reference proteome</keyword>
<dbReference type="Proteomes" id="UP000799755">
    <property type="component" value="Unassembled WGS sequence"/>
</dbReference>
<sequence length="151" mass="16405">MDGGQELWCRGVLGENTWMVSRMRVYLFSRCGMGGRCNGERSQFDSKELCNSLDLNPKVVACVPAKSSKASHISSQNPRPHVPLYPVSPSKSSPWSQSAQSSPSSHHSPPNRSSSISPQILGSVDNYRIRKCAARFAIGLAISGLNGIRES</sequence>
<accession>A0ACB6QUE4</accession>